<dbReference type="EMBL" id="CDMY01000279">
    <property type="protein sequence ID" value="CEL99360.1"/>
    <property type="molecule type" value="Genomic_DNA"/>
</dbReference>
<accession>A0A0G4EPZ6</accession>
<feature type="compositionally biased region" description="Basic residues" evidence="2">
    <location>
        <begin position="467"/>
        <end position="476"/>
    </location>
</feature>
<dbReference type="GO" id="GO:0005634">
    <property type="term" value="C:nucleus"/>
    <property type="evidence" value="ECO:0007669"/>
    <property type="project" value="TreeGrafter"/>
</dbReference>
<feature type="region of interest" description="Disordered" evidence="2">
    <location>
        <begin position="1"/>
        <end position="28"/>
    </location>
</feature>
<dbReference type="GO" id="GO:0031514">
    <property type="term" value="C:motile cilium"/>
    <property type="evidence" value="ECO:0007669"/>
    <property type="project" value="TreeGrafter"/>
</dbReference>
<evidence type="ECO:0000313" key="4">
    <source>
        <dbReference type="Proteomes" id="UP000041254"/>
    </source>
</evidence>
<feature type="region of interest" description="Disordered" evidence="2">
    <location>
        <begin position="452"/>
        <end position="564"/>
    </location>
</feature>
<evidence type="ECO:0000256" key="2">
    <source>
        <dbReference type="SAM" id="MobiDB-lite"/>
    </source>
</evidence>
<dbReference type="OrthoDB" id="284854at2759"/>
<dbReference type="SMART" id="SM00698">
    <property type="entry name" value="MORN"/>
    <property type="match status" value="9"/>
</dbReference>
<sequence>MERLPAPNLETPSNRDAREFTGEDSPGQMTYIGGWTGPERGGKCIFDNQDVYVGEWVTGHADGHGVRVWDDGCRYEGQWKNGLPHGRGKVTHVDGGYQDGQWGQGILTGWADERLQMVSFSIIIPCHMASLPVGSFGVSVHTNGNRYEGQMLNALAHGKGTFTGVDGSVFEGQWVNNVKSGHGTMTWSDGRVYKGNWEFDQMSGYGVETSSSEGTEYKAQWLNGLRDGQGCLTYFTGPRSGDKYEGDWQQGSATGAGSMIYSNGDKYIGQWLNGLKHGYGIQQYAVDMVTYEGSWVNGKREGQGTITRPGCKPSQGTWKDDKMLPPSLRTHTASRPPPTVKSLTNKPAWTAEKAAARKARADRIMAELIREEEADKARRQEEETRAMEAVRKLKAKRERAAARKSCPAIETPARSDDENEQEKEDTPAASTSLSPSADQSNVLWFGVFEPPVDEADEDNGDPFIAVPRKKKSKNKQKGCTYPKTTNETSAHEFAPSTPSPASVSKCASARPSHLSSFASVSYDKHQDPPRHSSRTTRMAMWVPKAKSPAHPSTSTTTPYRQTKSLTAVPRLRNTRLRLSRREPDSCSRCKTSRNVRASQAVMRGEEEPVLRCLCGATAYDADTKENLMRKLEEHFTWGFM</sequence>
<dbReference type="Proteomes" id="UP000041254">
    <property type="component" value="Unassembled WGS sequence"/>
</dbReference>
<dbReference type="PANTHER" id="PTHR43215">
    <property type="entry name" value="RADIAL SPOKE HEAD 1 HOMOLOG"/>
    <property type="match status" value="1"/>
</dbReference>
<dbReference type="VEuPathDB" id="CryptoDB:Vbra_2981"/>
<feature type="region of interest" description="Disordered" evidence="2">
    <location>
        <begin position="301"/>
        <end position="356"/>
    </location>
</feature>
<keyword evidence="1" id="KW-0677">Repeat</keyword>
<dbReference type="InterPro" id="IPR003409">
    <property type="entry name" value="MORN"/>
</dbReference>
<dbReference type="GO" id="GO:0035082">
    <property type="term" value="P:axoneme assembly"/>
    <property type="evidence" value="ECO:0007669"/>
    <property type="project" value="TreeGrafter"/>
</dbReference>
<dbReference type="Gene3D" id="2.20.110.10">
    <property type="entry name" value="Histone H3 K4-specific methyltransferase SET7/9 N-terminal domain"/>
    <property type="match status" value="5"/>
</dbReference>
<organism evidence="3 4">
    <name type="scientific">Vitrella brassicaformis (strain CCMP3155)</name>
    <dbReference type="NCBI Taxonomy" id="1169540"/>
    <lineage>
        <taxon>Eukaryota</taxon>
        <taxon>Sar</taxon>
        <taxon>Alveolata</taxon>
        <taxon>Colpodellida</taxon>
        <taxon>Vitrellaceae</taxon>
        <taxon>Vitrella</taxon>
    </lineage>
</organism>
<dbReference type="PhylomeDB" id="A0A0G4EPZ6"/>
<dbReference type="SUPFAM" id="SSF82185">
    <property type="entry name" value="Histone H3 K4-specific methyltransferase SET7/9 N-terminal domain"/>
    <property type="match status" value="3"/>
</dbReference>
<reference evidence="3 4" key="1">
    <citation type="submission" date="2014-11" db="EMBL/GenBank/DDBJ databases">
        <authorList>
            <person name="Zhu J."/>
            <person name="Qi W."/>
            <person name="Song R."/>
        </authorList>
    </citation>
    <scope>NUCLEOTIDE SEQUENCE [LARGE SCALE GENOMIC DNA]</scope>
</reference>
<dbReference type="AlphaFoldDB" id="A0A0G4EPZ6"/>
<dbReference type="GO" id="GO:0007286">
    <property type="term" value="P:spermatid development"/>
    <property type="evidence" value="ECO:0007669"/>
    <property type="project" value="TreeGrafter"/>
</dbReference>
<proteinExistence type="predicted"/>
<dbReference type="PANTHER" id="PTHR43215:SF14">
    <property type="entry name" value="RADIAL SPOKE HEAD 1 HOMOLOG"/>
    <property type="match status" value="1"/>
</dbReference>
<feature type="compositionally biased region" description="Low complexity" evidence="2">
    <location>
        <begin position="427"/>
        <end position="437"/>
    </location>
</feature>
<keyword evidence="4" id="KW-1185">Reference proteome</keyword>
<dbReference type="STRING" id="1169540.A0A0G4EPZ6"/>
<protein>
    <submittedName>
        <fullName evidence="3">Uncharacterized protein</fullName>
    </submittedName>
</protein>
<evidence type="ECO:0000313" key="3">
    <source>
        <dbReference type="EMBL" id="CEL99360.1"/>
    </source>
</evidence>
<feature type="region of interest" description="Disordered" evidence="2">
    <location>
        <begin position="393"/>
        <end position="437"/>
    </location>
</feature>
<gene>
    <name evidence="3" type="ORF">Vbra_2981</name>
</gene>
<evidence type="ECO:0000256" key="1">
    <source>
        <dbReference type="ARBA" id="ARBA00022737"/>
    </source>
</evidence>
<dbReference type="Pfam" id="PF02493">
    <property type="entry name" value="MORN"/>
    <property type="match status" value="9"/>
</dbReference>
<dbReference type="InParanoid" id="A0A0G4EPZ6"/>
<dbReference type="OMA" id="IFGINTH"/>
<name>A0A0G4EPZ6_VITBC</name>